<keyword evidence="2" id="KW-0472">Membrane</keyword>
<feature type="transmembrane region" description="Helical" evidence="2">
    <location>
        <begin position="112"/>
        <end position="136"/>
    </location>
</feature>
<evidence type="ECO:0000313" key="3">
    <source>
        <dbReference type="EMBL" id="CAA9530465.1"/>
    </source>
</evidence>
<feature type="transmembrane region" description="Helical" evidence="2">
    <location>
        <begin position="193"/>
        <end position="217"/>
    </location>
</feature>
<protein>
    <submittedName>
        <fullName evidence="3">Uncharacterized protein</fullName>
    </submittedName>
</protein>
<dbReference type="AlphaFoldDB" id="A0A6J4TRI9"/>
<feature type="compositionally biased region" description="Low complexity" evidence="1">
    <location>
        <begin position="26"/>
        <end position="41"/>
    </location>
</feature>
<evidence type="ECO:0000256" key="1">
    <source>
        <dbReference type="SAM" id="MobiDB-lite"/>
    </source>
</evidence>
<reference evidence="3" key="1">
    <citation type="submission" date="2020-02" db="EMBL/GenBank/DDBJ databases">
        <authorList>
            <person name="Meier V. D."/>
        </authorList>
    </citation>
    <scope>NUCLEOTIDE SEQUENCE</scope>
    <source>
        <strain evidence="3">AVDCRST_MAG05</strain>
    </source>
</reference>
<accession>A0A6J4TRI9</accession>
<organism evidence="3">
    <name type="scientific">uncultured Rubrobacteraceae bacterium</name>
    <dbReference type="NCBI Taxonomy" id="349277"/>
    <lineage>
        <taxon>Bacteria</taxon>
        <taxon>Bacillati</taxon>
        <taxon>Actinomycetota</taxon>
        <taxon>Rubrobacteria</taxon>
        <taxon>Rubrobacterales</taxon>
        <taxon>Rubrobacteraceae</taxon>
        <taxon>environmental samples</taxon>
    </lineage>
</organism>
<feature type="transmembrane region" description="Helical" evidence="2">
    <location>
        <begin position="148"/>
        <end position="173"/>
    </location>
</feature>
<sequence length="226" mass="22530">MSERDRGDGNMDAPRVDTQYGERADGAAGSASRSGAGSGPRRVSETQTDRGSGRRDADRGGSEDERGTSWISVVIGWLTALGASLILAGIVGAVVGAILGGDQAAGQEAQSGGASGLIGLLITLLLAFLMGGYAAGRMASRSGLKHGLLVPVLALIATIFLAGIGTLLGLSFIDQLSGVTLPGLPQGGTQNLGTILTVSGILALLAPFIGGAIGGLWGARTGSHRP</sequence>
<proteinExistence type="predicted"/>
<keyword evidence="2" id="KW-0812">Transmembrane</keyword>
<evidence type="ECO:0000256" key="2">
    <source>
        <dbReference type="SAM" id="Phobius"/>
    </source>
</evidence>
<dbReference type="EMBL" id="CADCVM010000474">
    <property type="protein sequence ID" value="CAA9530465.1"/>
    <property type="molecule type" value="Genomic_DNA"/>
</dbReference>
<feature type="compositionally biased region" description="Basic and acidic residues" evidence="1">
    <location>
        <begin position="42"/>
        <end position="65"/>
    </location>
</feature>
<keyword evidence="2" id="KW-1133">Transmembrane helix</keyword>
<feature type="region of interest" description="Disordered" evidence="1">
    <location>
        <begin position="1"/>
        <end position="65"/>
    </location>
</feature>
<gene>
    <name evidence="3" type="ORF">AVDCRST_MAG05-4379</name>
</gene>
<name>A0A6J4TRI9_9ACTN</name>
<feature type="transmembrane region" description="Helical" evidence="2">
    <location>
        <begin position="74"/>
        <end position="100"/>
    </location>
</feature>